<dbReference type="AlphaFoldDB" id="A0A397VNB8"/>
<accession>A0A397VNB8</accession>
<evidence type="ECO:0000313" key="2">
    <source>
        <dbReference type="Proteomes" id="UP000266673"/>
    </source>
</evidence>
<reference evidence="1 2" key="1">
    <citation type="submission" date="2018-06" db="EMBL/GenBank/DDBJ databases">
        <title>Comparative genomics reveals the genomic features of Rhizophagus irregularis, R. cerebriforme, R. diaphanum and Gigaspora rosea, and their symbiotic lifestyle signature.</title>
        <authorList>
            <person name="Morin E."/>
            <person name="San Clemente H."/>
            <person name="Chen E.C.H."/>
            <person name="De La Providencia I."/>
            <person name="Hainaut M."/>
            <person name="Kuo A."/>
            <person name="Kohler A."/>
            <person name="Murat C."/>
            <person name="Tang N."/>
            <person name="Roy S."/>
            <person name="Loubradou J."/>
            <person name="Henrissat B."/>
            <person name="Grigoriev I.V."/>
            <person name="Corradi N."/>
            <person name="Roux C."/>
            <person name="Martin F.M."/>
        </authorList>
    </citation>
    <scope>NUCLEOTIDE SEQUENCE [LARGE SCALE GENOMIC DNA]</scope>
    <source>
        <strain evidence="1 2">DAOM 194757</strain>
    </source>
</reference>
<name>A0A397VNB8_9GLOM</name>
<protein>
    <submittedName>
        <fullName evidence="1">Uncharacterized protein</fullName>
    </submittedName>
</protein>
<keyword evidence="2" id="KW-1185">Reference proteome</keyword>
<dbReference type="EMBL" id="QKWP01000235">
    <property type="protein sequence ID" value="RIB24004.1"/>
    <property type="molecule type" value="Genomic_DNA"/>
</dbReference>
<proteinExistence type="predicted"/>
<organism evidence="1 2">
    <name type="scientific">Gigaspora rosea</name>
    <dbReference type="NCBI Taxonomy" id="44941"/>
    <lineage>
        <taxon>Eukaryota</taxon>
        <taxon>Fungi</taxon>
        <taxon>Fungi incertae sedis</taxon>
        <taxon>Mucoromycota</taxon>
        <taxon>Glomeromycotina</taxon>
        <taxon>Glomeromycetes</taxon>
        <taxon>Diversisporales</taxon>
        <taxon>Gigasporaceae</taxon>
        <taxon>Gigaspora</taxon>
    </lineage>
</organism>
<gene>
    <name evidence="1" type="ORF">C2G38_2169755</name>
</gene>
<dbReference type="Proteomes" id="UP000266673">
    <property type="component" value="Unassembled WGS sequence"/>
</dbReference>
<comment type="caution">
    <text evidence="1">The sequence shown here is derived from an EMBL/GenBank/DDBJ whole genome shotgun (WGS) entry which is preliminary data.</text>
</comment>
<sequence>MWKILYGKAVSYNQKLDISKLGFLLCYHDLKPAVNKEAPQCHINLMRKCCDKNSEERWIGLSDIPDDF</sequence>
<evidence type="ECO:0000313" key="1">
    <source>
        <dbReference type="EMBL" id="RIB24004.1"/>
    </source>
</evidence>